<evidence type="ECO:0000256" key="14">
    <source>
        <dbReference type="ARBA" id="ARBA00023209"/>
    </source>
</evidence>
<name>A0A1E4SQG8_9ASCO</name>
<feature type="region of interest" description="Disordered" evidence="23">
    <location>
        <begin position="1"/>
        <end position="38"/>
    </location>
</feature>
<feature type="domain" description="S5 DRBM" evidence="25">
    <location>
        <begin position="595"/>
        <end position="659"/>
    </location>
</feature>
<dbReference type="Gene3D" id="3.30.160.20">
    <property type="match status" value="1"/>
</dbReference>
<dbReference type="GeneID" id="30982882"/>
<feature type="transmembrane region" description="Helical" evidence="24">
    <location>
        <begin position="222"/>
        <end position="241"/>
    </location>
</feature>
<sequence>MSSTKAKSTGSLPSAAEIDAQSSLSGLKRDSEVFESDEELTTSSASSIYAPTLRRSDSSLSVSFIDLSKLLFVNDFDFGLNLDSVSGSTKKRFQDMKLKTKQKFSKYNKRPMRDIELNNLQEKINKQLQKFDQRLQKNLQSSSTEKLFYALAVFSIATSGFVIGKYPTYFPLYHTILLALLMPIRFYTYFKQSFQYFLADLCYYVNLLLMAFIWVFPDSTSLFVSTFALSMGTLSFAVITWRNSLVLHSIEKTTSSFIHVMPPVTMFVIVHELPEDFIKVRYPAVASIDSWNFVNGILWTSFYYTLWQVCYHYFITIRKKKEILNGRVTSFTFLKKKNSKSTLGRWVNSLPYLWMQTAAFTLIQFGYQILTMSFCPIWFKYKHLCGAFVSTIFIWASYNGATYYIDVFGKRLEKEAARLKEEVLHLQQENEKLQSKLPITASKVGHGLYQRLFSTSRIGFQESNKKVKEHVDFLSKYYSPELLQSIKITESLVDPQEILDLKKKGFRAFSKVAPTQESSDYALTDAKWEEPVVFPNQAKQSSPYPEIPQIASADRSDLKIRFKEGGPGKRVFQRDNLAGDIAKLTGLEENYIKSLYVRPIIMKRVSNKTSKGNIPSFFVMTIVGDKKGTIGLGIGKSRDGVRVAARKAHWNAIKNLTPIPRYEERTVLGDVEYKYHAVKLFIKSAPAGFGLRVNRNIFEVCQAAGIKDLRGKVYKSRNPVLVVKGFVEALTKQRSIEDLAAGRGKKIVDLRKVYYSN</sequence>
<keyword evidence="15" id="KW-1208">Phospholipid metabolism</keyword>
<dbReference type="FunFam" id="3.30.160.20:FF:000022">
    <property type="entry name" value="28S ribosomal protein S5, mitochondrial"/>
    <property type="match status" value="1"/>
</dbReference>
<keyword evidence="14" id="KW-0594">Phospholipid biosynthesis</keyword>
<evidence type="ECO:0000256" key="16">
    <source>
        <dbReference type="ARBA" id="ARBA00023274"/>
    </source>
</evidence>
<dbReference type="PANTHER" id="PTHR31201:SF1">
    <property type="entry name" value="GLYCEROPHOSPHOCHOLINE ACYLTRANSFERASE 1"/>
    <property type="match status" value="1"/>
</dbReference>
<feature type="transmembrane region" description="Helical" evidence="24">
    <location>
        <begin position="147"/>
        <end position="166"/>
    </location>
</feature>
<proteinExistence type="inferred from homology"/>
<dbReference type="SUPFAM" id="SSF54768">
    <property type="entry name" value="dsRNA-binding domain-like"/>
    <property type="match status" value="1"/>
</dbReference>
<dbReference type="RefSeq" id="XP_020066873.1">
    <property type="nucleotide sequence ID" value="XM_020208745.1"/>
</dbReference>
<dbReference type="STRING" id="984487.A0A1E4SQG8"/>
<evidence type="ECO:0000256" key="9">
    <source>
        <dbReference type="ARBA" id="ARBA00022980"/>
    </source>
</evidence>
<dbReference type="GO" id="GO:0006412">
    <property type="term" value="P:translation"/>
    <property type="evidence" value="ECO:0007669"/>
    <property type="project" value="InterPro"/>
</dbReference>
<organism evidence="26 27">
    <name type="scientific">Suhomyces tanzawaensis NRRL Y-17324</name>
    <dbReference type="NCBI Taxonomy" id="984487"/>
    <lineage>
        <taxon>Eukaryota</taxon>
        <taxon>Fungi</taxon>
        <taxon>Dikarya</taxon>
        <taxon>Ascomycota</taxon>
        <taxon>Saccharomycotina</taxon>
        <taxon>Pichiomycetes</taxon>
        <taxon>Debaryomycetaceae</taxon>
        <taxon>Suhomyces</taxon>
    </lineage>
</organism>
<keyword evidence="6" id="KW-0444">Lipid biosynthesis</keyword>
<feature type="compositionally biased region" description="Polar residues" evidence="23">
    <location>
        <begin position="1"/>
        <end position="12"/>
    </location>
</feature>
<dbReference type="InterPro" id="IPR013810">
    <property type="entry name" value="Ribosomal_uS5_N"/>
</dbReference>
<keyword evidence="17" id="KW-0012">Acyltransferase</keyword>
<dbReference type="OrthoDB" id="406287at2759"/>
<evidence type="ECO:0000256" key="21">
    <source>
        <dbReference type="RuleBase" id="RU003823"/>
    </source>
</evidence>
<comment type="similarity">
    <text evidence="3">Belongs to the GPC1 family.</text>
</comment>
<dbReference type="Proteomes" id="UP000094285">
    <property type="component" value="Unassembled WGS sequence"/>
</dbReference>
<evidence type="ECO:0000256" key="17">
    <source>
        <dbReference type="ARBA" id="ARBA00023315"/>
    </source>
</evidence>
<evidence type="ECO:0000256" key="12">
    <source>
        <dbReference type="ARBA" id="ARBA00023128"/>
    </source>
</evidence>
<dbReference type="GO" id="GO:0003723">
    <property type="term" value="F:RNA binding"/>
    <property type="evidence" value="ECO:0007669"/>
    <property type="project" value="InterPro"/>
</dbReference>
<keyword evidence="13 24" id="KW-0472">Membrane</keyword>
<evidence type="ECO:0000256" key="7">
    <source>
        <dbReference type="ARBA" id="ARBA00022679"/>
    </source>
</evidence>
<evidence type="ECO:0000313" key="26">
    <source>
        <dbReference type="EMBL" id="ODV81751.1"/>
    </source>
</evidence>
<evidence type="ECO:0000259" key="25">
    <source>
        <dbReference type="PROSITE" id="PS50881"/>
    </source>
</evidence>
<evidence type="ECO:0000256" key="23">
    <source>
        <dbReference type="SAM" id="MobiDB-lite"/>
    </source>
</evidence>
<dbReference type="GO" id="GO:0003735">
    <property type="term" value="F:structural constituent of ribosome"/>
    <property type="evidence" value="ECO:0007669"/>
    <property type="project" value="UniProtKB-UniRule"/>
</dbReference>
<keyword evidence="7" id="KW-0808">Transferase</keyword>
<evidence type="ECO:0000256" key="20">
    <source>
        <dbReference type="PROSITE-ProRule" id="PRU00268"/>
    </source>
</evidence>
<feature type="transmembrane region" description="Helical" evidence="24">
    <location>
        <begin position="293"/>
        <end position="314"/>
    </location>
</feature>
<dbReference type="SUPFAM" id="SSF54211">
    <property type="entry name" value="Ribosomal protein S5 domain 2-like"/>
    <property type="match status" value="1"/>
</dbReference>
<evidence type="ECO:0000256" key="11">
    <source>
        <dbReference type="ARBA" id="ARBA00023098"/>
    </source>
</evidence>
<dbReference type="InterPro" id="IPR005324">
    <property type="entry name" value="Ribosomal_uS5_C"/>
</dbReference>
<feature type="transmembrane region" description="Helical" evidence="24">
    <location>
        <begin position="172"/>
        <end position="190"/>
    </location>
</feature>
<protein>
    <recommendedName>
        <fullName evidence="5">Glycerophosphocholine acyltransferase 1</fullName>
    </recommendedName>
    <alternativeName>
        <fullName evidence="19">28S ribosomal protein S5, mitochondrial</fullName>
    </alternativeName>
    <alternativeName>
        <fullName evidence="18">Small ribosomal subunit protein uS5m</fullName>
    </alternativeName>
</protein>
<dbReference type="PROSITE" id="PS50881">
    <property type="entry name" value="S5_DSRBD"/>
    <property type="match status" value="1"/>
</dbReference>
<evidence type="ECO:0000256" key="19">
    <source>
        <dbReference type="ARBA" id="ARBA00041606"/>
    </source>
</evidence>
<evidence type="ECO:0000256" key="22">
    <source>
        <dbReference type="SAM" id="Coils"/>
    </source>
</evidence>
<evidence type="ECO:0000256" key="18">
    <source>
        <dbReference type="ARBA" id="ARBA00039335"/>
    </source>
</evidence>
<dbReference type="Pfam" id="PF10998">
    <property type="entry name" value="DUF2838"/>
    <property type="match status" value="1"/>
</dbReference>
<dbReference type="EMBL" id="KV453909">
    <property type="protein sequence ID" value="ODV81751.1"/>
    <property type="molecule type" value="Genomic_DNA"/>
</dbReference>
<keyword evidence="27" id="KW-1185">Reference proteome</keyword>
<reference evidence="27" key="1">
    <citation type="submission" date="2016-05" db="EMBL/GenBank/DDBJ databases">
        <title>Comparative genomics of biotechnologically important yeasts.</title>
        <authorList>
            <consortium name="DOE Joint Genome Institute"/>
            <person name="Riley R."/>
            <person name="Haridas S."/>
            <person name="Wolfe K.H."/>
            <person name="Lopes M.R."/>
            <person name="Hittinger C.T."/>
            <person name="Goker M."/>
            <person name="Salamov A."/>
            <person name="Wisecaver J."/>
            <person name="Long T.M."/>
            <person name="Aerts A.L."/>
            <person name="Barry K."/>
            <person name="Choi C."/>
            <person name="Clum A."/>
            <person name="Coughlan A.Y."/>
            <person name="Deshpande S."/>
            <person name="Douglass A.P."/>
            <person name="Hanson S.J."/>
            <person name="Klenk H.-P."/>
            <person name="Labutti K."/>
            <person name="Lapidus A."/>
            <person name="Lindquist E."/>
            <person name="Lipzen A."/>
            <person name="Meier-Kolthoff J.P."/>
            <person name="Ohm R.A."/>
            <person name="Otillar R.P."/>
            <person name="Pangilinan J."/>
            <person name="Peng Y."/>
            <person name="Rokas A."/>
            <person name="Rosa C.A."/>
            <person name="Scheuner C."/>
            <person name="Sibirny A.A."/>
            <person name="Slot J.C."/>
            <person name="Stielow J.B."/>
            <person name="Sun H."/>
            <person name="Kurtzman C.P."/>
            <person name="Blackwell M."/>
            <person name="Grigoriev I.V."/>
            <person name="Jeffries T.W."/>
        </authorList>
    </citation>
    <scope>NUCLEOTIDE SEQUENCE [LARGE SCALE GENOMIC DNA]</scope>
    <source>
        <strain evidence="27">NRRL Y-17324</strain>
    </source>
</reference>
<feature type="transmembrane region" description="Helical" evidence="24">
    <location>
        <begin position="197"/>
        <end position="216"/>
    </location>
</feature>
<keyword evidence="11" id="KW-0443">Lipid metabolism</keyword>
<feature type="transmembrane region" description="Helical" evidence="24">
    <location>
        <begin position="387"/>
        <end position="405"/>
    </location>
</feature>
<dbReference type="GO" id="GO:0005743">
    <property type="term" value="C:mitochondrial inner membrane"/>
    <property type="evidence" value="ECO:0007669"/>
    <property type="project" value="UniProtKB-ARBA"/>
</dbReference>
<evidence type="ECO:0000256" key="13">
    <source>
        <dbReference type="ARBA" id="ARBA00023136"/>
    </source>
</evidence>
<dbReference type="AlphaFoldDB" id="A0A1E4SQG8"/>
<accession>A0A1E4SQG8</accession>
<evidence type="ECO:0000256" key="10">
    <source>
        <dbReference type="ARBA" id="ARBA00022989"/>
    </source>
</evidence>
<keyword evidence="16 20" id="KW-0687">Ribonucleoprotein</keyword>
<dbReference type="InterPro" id="IPR021261">
    <property type="entry name" value="GPCAT"/>
</dbReference>
<evidence type="ECO:0000256" key="6">
    <source>
        <dbReference type="ARBA" id="ARBA00022516"/>
    </source>
</evidence>
<dbReference type="Pfam" id="PF03719">
    <property type="entry name" value="Ribosomal_S5_C"/>
    <property type="match status" value="1"/>
</dbReference>
<evidence type="ECO:0000256" key="1">
    <source>
        <dbReference type="ARBA" id="ARBA00004141"/>
    </source>
</evidence>
<dbReference type="InterPro" id="IPR014721">
    <property type="entry name" value="Ribsml_uS5_D2-typ_fold_subgr"/>
</dbReference>
<gene>
    <name evidence="26" type="ORF">CANTADRAFT_3824</name>
</gene>
<dbReference type="GO" id="GO:0006656">
    <property type="term" value="P:phosphatidylcholine biosynthetic process"/>
    <property type="evidence" value="ECO:0007669"/>
    <property type="project" value="TreeGrafter"/>
</dbReference>
<evidence type="ECO:0000256" key="5">
    <source>
        <dbReference type="ARBA" id="ARBA00019082"/>
    </source>
</evidence>
<dbReference type="Gene3D" id="3.30.230.10">
    <property type="match status" value="1"/>
</dbReference>
<keyword evidence="9 20" id="KW-0689">Ribosomal protein</keyword>
<evidence type="ECO:0000256" key="15">
    <source>
        <dbReference type="ARBA" id="ARBA00023264"/>
    </source>
</evidence>
<dbReference type="FunFam" id="3.30.230.10:FF:000002">
    <property type="entry name" value="30S ribosomal protein S5"/>
    <property type="match status" value="1"/>
</dbReference>
<evidence type="ECO:0000256" key="8">
    <source>
        <dbReference type="ARBA" id="ARBA00022692"/>
    </source>
</evidence>
<feature type="coiled-coil region" evidence="22">
    <location>
        <begin position="409"/>
        <end position="436"/>
    </location>
</feature>
<keyword evidence="8 24" id="KW-0812">Transmembrane</keyword>
<comment type="subcellular location">
    <subcellularLocation>
        <location evidence="1">Membrane</location>
        <topology evidence="1">Multi-pass membrane protein</topology>
    </subcellularLocation>
    <subcellularLocation>
        <location evidence="2">Mitochondrion</location>
    </subcellularLocation>
</comment>
<dbReference type="InterPro" id="IPR020568">
    <property type="entry name" value="Ribosomal_Su5_D2-typ_SF"/>
</dbReference>
<dbReference type="GO" id="GO:0005763">
    <property type="term" value="C:mitochondrial small ribosomal subunit"/>
    <property type="evidence" value="ECO:0007669"/>
    <property type="project" value="UniProtKB-ARBA"/>
</dbReference>
<keyword evidence="12" id="KW-0496">Mitochondrion</keyword>
<keyword evidence="22" id="KW-0175">Coiled coil</keyword>
<dbReference type="Pfam" id="PF00333">
    <property type="entry name" value="Ribosomal_S5"/>
    <property type="match status" value="1"/>
</dbReference>
<dbReference type="PANTHER" id="PTHR31201">
    <property type="entry name" value="OS01G0585100 PROTEIN"/>
    <property type="match status" value="1"/>
</dbReference>
<evidence type="ECO:0000313" key="27">
    <source>
        <dbReference type="Proteomes" id="UP000094285"/>
    </source>
</evidence>
<evidence type="ECO:0000256" key="24">
    <source>
        <dbReference type="SAM" id="Phobius"/>
    </source>
</evidence>
<evidence type="ECO:0000256" key="3">
    <source>
        <dbReference type="ARBA" id="ARBA00006675"/>
    </source>
</evidence>
<evidence type="ECO:0000256" key="2">
    <source>
        <dbReference type="ARBA" id="ARBA00004173"/>
    </source>
</evidence>
<evidence type="ECO:0000256" key="4">
    <source>
        <dbReference type="ARBA" id="ARBA00008945"/>
    </source>
</evidence>
<comment type="similarity">
    <text evidence="4 21">Belongs to the universal ribosomal protein uS5 family.</text>
</comment>
<keyword evidence="10 24" id="KW-1133">Transmembrane helix</keyword>
<dbReference type="GO" id="GO:0016746">
    <property type="term" value="F:acyltransferase activity"/>
    <property type="evidence" value="ECO:0007669"/>
    <property type="project" value="UniProtKB-KW"/>
</dbReference>